<evidence type="ECO:0000313" key="6">
    <source>
        <dbReference type="Proteomes" id="UP001245370"/>
    </source>
</evidence>
<evidence type="ECO:0000259" key="2">
    <source>
        <dbReference type="Pfam" id="PF13472"/>
    </source>
</evidence>
<dbReference type="SUPFAM" id="SSF52266">
    <property type="entry name" value="SGNH hydrolase"/>
    <property type="match status" value="1"/>
</dbReference>
<evidence type="ECO:0000313" key="5">
    <source>
        <dbReference type="Proteomes" id="UP001144397"/>
    </source>
</evidence>
<protein>
    <recommendedName>
        <fullName evidence="2">SGNH hydrolase-type esterase domain-containing protein</fullName>
    </recommendedName>
</protein>
<dbReference type="GeneID" id="95765303"/>
<dbReference type="PANTHER" id="PTHR30383:SF5">
    <property type="entry name" value="SGNH HYDROLASE-TYPE ESTERASE DOMAIN-CONTAINING PROTEIN"/>
    <property type="match status" value="1"/>
</dbReference>
<dbReference type="GO" id="GO:0004622">
    <property type="term" value="F:phosphatidylcholine lysophospholipase activity"/>
    <property type="evidence" value="ECO:0007669"/>
    <property type="project" value="TreeGrafter"/>
</dbReference>
<keyword evidence="1" id="KW-0812">Transmembrane</keyword>
<feature type="domain" description="SGNH hydrolase-type esterase" evidence="2">
    <location>
        <begin position="84"/>
        <end position="229"/>
    </location>
</feature>
<proteinExistence type="predicted"/>
<dbReference type="Pfam" id="PF13472">
    <property type="entry name" value="Lipase_GDSL_2"/>
    <property type="match status" value="1"/>
</dbReference>
<keyword evidence="6" id="KW-1185">Reference proteome</keyword>
<organism evidence="3 5">
    <name type="scientific">Xanthobacter flavus</name>
    <dbReference type="NCBI Taxonomy" id="281"/>
    <lineage>
        <taxon>Bacteria</taxon>
        <taxon>Pseudomonadati</taxon>
        <taxon>Pseudomonadota</taxon>
        <taxon>Alphaproteobacteria</taxon>
        <taxon>Hyphomicrobiales</taxon>
        <taxon>Xanthobacteraceae</taxon>
        <taxon>Xanthobacter</taxon>
    </lineage>
</organism>
<dbReference type="AlphaFoldDB" id="A0A9W6CQ85"/>
<dbReference type="InterPro" id="IPR036514">
    <property type="entry name" value="SGNH_hydro_sf"/>
</dbReference>
<dbReference type="Proteomes" id="UP001245370">
    <property type="component" value="Unassembled WGS sequence"/>
</dbReference>
<gene>
    <name evidence="4" type="ORF">GGQ86_004613</name>
    <name evidence="3" type="ORF">XFLAVUS301_45330</name>
</gene>
<dbReference type="InterPro" id="IPR013830">
    <property type="entry name" value="SGNH_hydro"/>
</dbReference>
<comment type="caution">
    <text evidence="3">The sequence shown here is derived from an EMBL/GenBank/DDBJ whole genome shotgun (WGS) entry which is preliminary data.</text>
</comment>
<dbReference type="RefSeq" id="WP_281809574.1">
    <property type="nucleotide sequence ID" value="NZ_BSDO01000009.1"/>
</dbReference>
<evidence type="ECO:0000313" key="3">
    <source>
        <dbReference type="EMBL" id="GLI24859.1"/>
    </source>
</evidence>
<dbReference type="EMBL" id="JAVDPY010000010">
    <property type="protein sequence ID" value="MDR6336115.1"/>
    <property type="molecule type" value="Genomic_DNA"/>
</dbReference>
<reference evidence="4 6" key="2">
    <citation type="submission" date="2023-07" db="EMBL/GenBank/DDBJ databases">
        <title>Genomic Encyclopedia of Type Strains, Phase IV (KMG-IV): sequencing the most valuable type-strain genomes for metagenomic binning, comparative biology and taxonomic classification.</title>
        <authorList>
            <person name="Goeker M."/>
        </authorList>
    </citation>
    <scope>NUCLEOTIDE SEQUENCE [LARGE SCALE GENOMIC DNA]</scope>
    <source>
        <strain evidence="4 6">DSM 338</strain>
    </source>
</reference>
<dbReference type="Proteomes" id="UP001144397">
    <property type="component" value="Unassembled WGS sequence"/>
</dbReference>
<sequence length="242" mass="25731">MSFCPGQQDAGSQPLPARSRFALAFAPTLSARQRARLRPWLVALAVAGMAAALLALALHQIPLRARIALEADVRARLSNAPVLAIGDSITYQAAPRSLCGEEVLNAAVPGDKIDDLVSRAGSLESHLQPARVVIAIGANDAVKPKHSIAEWRTLYREIISRFPGSQLVLVEVNPVEHGRSPYADMLDQSYVAQQNAAIRAIGAETGAVVVPAPQSVSTTDGIHPSRAGALLWRARLFSAACR</sequence>
<dbReference type="Gene3D" id="3.40.50.1110">
    <property type="entry name" value="SGNH hydrolase"/>
    <property type="match status" value="1"/>
</dbReference>
<keyword evidence="1" id="KW-1133">Transmembrane helix</keyword>
<dbReference type="InterPro" id="IPR051532">
    <property type="entry name" value="Ester_Hydrolysis_Enzymes"/>
</dbReference>
<dbReference type="PANTHER" id="PTHR30383">
    <property type="entry name" value="THIOESTERASE 1/PROTEASE 1/LYSOPHOSPHOLIPASE L1"/>
    <property type="match status" value="1"/>
</dbReference>
<name>A0A9W6CQ85_XANFL</name>
<feature type="transmembrane region" description="Helical" evidence="1">
    <location>
        <begin position="40"/>
        <end position="58"/>
    </location>
</feature>
<evidence type="ECO:0000256" key="1">
    <source>
        <dbReference type="SAM" id="Phobius"/>
    </source>
</evidence>
<reference evidence="3" key="1">
    <citation type="submission" date="2022-12" db="EMBL/GenBank/DDBJ databases">
        <title>Reference genome sequencing for broad-spectrum identification of bacterial and archaeal isolates by mass spectrometry.</title>
        <authorList>
            <person name="Sekiguchi Y."/>
            <person name="Tourlousse D.M."/>
        </authorList>
    </citation>
    <scope>NUCLEOTIDE SEQUENCE</scope>
    <source>
        <strain evidence="3">301</strain>
    </source>
</reference>
<accession>A0A9W6CQ85</accession>
<dbReference type="CDD" id="cd00229">
    <property type="entry name" value="SGNH_hydrolase"/>
    <property type="match status" value="1"/>
</dbReference>
<keyword evidence="1" id="KW-0472">Membrane</keyword>
<dbReference type="EMBL" id="BSDO01000009">
    <property type="protein sequence ID" value="GLI24859.1"/>
    <property type="molecule type" value="Genomic_DNA"/>
</dbReference>
<evidence type="ECO:0000313" key="4">
    <source>
        <dbReference type="EMBL" id="MDR6336115.1"/>
    </source>
</evidence>